<sequence>MLSFPVHEYEYILVPLSTKTTLHLRDPATGIIQQFKYPYDNLPTFSSSAHPFHLAYNSLSYVLGFDSTLEESYNWGPPVCQALSQLSLKWIQDPPPAFCSGDRETASCSGYSATESGHLPLPGQGSDFSLREDYCYVDVDWIESWRQQTDLEGDRPKVDFDDNRLEMHVEDDQLEPIHSPDVKWKKKPYQRGQPVGARCSSEGPYIGLGHCAVVGQVW</sequence>
<accession>A0A8H5LWT3</accession>
<evidence type="ECO:0000313" key="1">
    <source>
        <dbReference type="EMBL" id="KAF5372473.1"/>
    </source>
</evidence>
<comment type="caution">
    <text evidence="1">The sequence shown here is derived from an EMBL/GenBank/DDBJ whole genome shotgun (WGS) entry which is preliminary data.</text>
</comment>
<evidence type="ECO:0000313" key="2">
    <source>
        <dbReference type="Proteomes" id="UP000559256"/>
    </source>
</evidence>
<protein>
    <submittedName>
        <fullName evidence="1">Uncharacterized protein</fullName>
    </submittedName>
</protein>
<keyword evidence="2" id="KW-1185">Reference proteome</keyword>
<proteinExistence type="predicted"/>
<name>A0A8H5LWT3_9AGAR</name>
<dbReference type="EMBL" id="JAACJM010000005">
    <property type="protein sequence ID" value="KAF5372473.1"/>
    <property type="molecule type" value="Genomic_DNA"/>
</dbReference>
<reference evidence="1 2" key="1">
    <citation type="journal article" date="2020" name="ISME J.">
        <title>Uncovering the hidden diversity of litter-decomposition mechanisms in mushroom-forming fungi.</title>
        <authorList>
            <person name="Floudas D."/>
            <person name="Bentzer J."/>
            <person name="Ahren D."/>
            <person name="Johansson T."/>
            <person name="Persson P."/>
            <person name="Tunlid A."/>
        </authorList>
    </citation>
    <scope>NUCLEOTIDE SEQUENCE [LARGE SCALE GENOMIC DNA]</scope>
    <source>
        <strain evidence="1 2">CBS 291.85</strain>
    </source>
</reference>
<dbReference type="OrthoDB" id="2962802at2759"/>
<dbReference type="Proteomes" id="UP000559256">
    <property type="component" value="Unassembled WGS sequence"/>
</dbReference>
<dbReference type="AlphaFoldDB" id="A0A8H5LWT3"/>
<organism evidence="1 2">
    <name type="scientific">Tetrapyrgos nigripes</name>
    <dbReference type="NCBI Taxonomy" id="182062"/>
    <lineage>
        <taxon>Eukaryota</taxon>
        <taxon>Fungi</taxon>
        <taxon>Dikarya</taxon>
        <taxon>Basidiomycota</taxon>
        <taxon>Agaricomycotina</taxon>
        <taxon>Agaricomycetes</taxon>
        <taxon>Agaricomycetidae</taxon>
        <taxon>Agaricales</taxon>
        <taxon>Marasmiineae</taxon>
        <taxon>Marasmiaceae</taxon>
        <taxon>Tetrapyrgos</taxon>
    </lineage>
</organism>
<gene>
    <name evidence="1" type="ORF">D9758_005136</name>
</gene>